<keyword evidence="5 10" id="KW-0560">Oxidoreductase</keyword>
<evidence type="ECO:0000256" key="5">
    <source>
        <dbReference type="ARBA" id="ARBA00023002"/>
    </source>
</evidence>
<dbReference type="SUPFAM" id="SSF54862">
    <property type="entry name" value="4Fe-4S ferredoxins"/>
    <property type="match status" value="1"/>
</dbReference>
<dbReference type="InterPro" id="IPR050722">
    <property type="entry name" value="Pyruvate:ferred/Flavod_OxRd"/>
</dbReference>
<feature type="domain" description="4Fe-4S ferredoxin-type" evidence="9">
    <location>
        <begin position="691"/>
        <end position="720"/>
    </location>
</feature>
<evidence type="ECO:0000256" key="6">
    <source>
        <dbReference type="ARBA" id="ARBA00023004"/>
    </source>
</evidence>
<dbReference type="GO" id="GO:0030976">
    <property type="term" value="F:thiamine pyrophosphate binding"/>
    <property type="evidence" value="ECO:0007669"/>
    <property type="project" value="InterPro"/>
</dbReference>
<feature type="binding site" evidence="8">
    <location>
        <position position="847"/>
    </location>
    <ligand>
        <name>[4Fe-4S] cluster</name>
        <dbReference type="ChEBI" id="CHEBI:49883"/>
        <label>3</label>
    </ligand>
</feature>
<feature type="binding site" evidence="8">
    <location>
        <position position="822"/>
    </location>
    <ligand>
        <name>[4Fe-4S] cluster</name>
        <dbReference type="ChEBI" id="CHEBI:49883"/>
        <label>3</label>
    </ligand>
</feature>
<keyword evidence="10" id="KW-0670">Pyruvate</keyword>
<comment type="cofactor">
    <cofactor evidence="8">
        <name>[4Fe-4S] cluster</name>
        <dbReference type="ChEBI" id="CHEBI:49883"/>
    </cofactor>
    <text evidence="8">Binds 3 [4Fe-4S] clusters per subunit.</text>
</comment>
<feature type="binding site" evidence="8">
    <location>
        <position position="819"/>
    </location>
    <ligand>
        <name>[4Fe-4S] cluster</name>
        <dbReference type="ChEBI" id="CHEBI:49883"/>
        <label>3</label>
    </ligand>
</feature>
<dbReference type="AlphaFoldDB" id="A0A0B4R362"/>
<dbReference type="SMART" id="SM00890">
    <property type="entry name" value="EKR"/>
    <property type="match status" value="1"/>
</dbReference>
<dbReference type="Pfam" id="PF17147">
    <property type="entry name" value="PFOR_II"/>
    <property type="match status" value="1"/>
</dbReference>
<dbReference type="Pfam" id="PF02775">
    <property type="entry name" value="TPP_enzyme_C"/>
    <property type="match status" value="1"/>
</dbReference>
<evidence type="ECO:0000256" key="7">
    <source>
        <dbReference type="ARBA" id="ARBA00023014"/>
    </source>
</evidence>
<feature type="domain" description="4Fe-4S ferredoxin-type" evidence="9">
    <location>
        <begin position="744"/>
        <end position="773"/>
    </location>
</feature>
<name>A0A0B4R362_MASBA</name>
<evidence type="ECO:0000256" key="2">
    <source>
        <dbReference type="ARBA" id="ARBA00022485"/>
    </source>
</evidence>
<dbReference type="InterPro" id="IPR019752">
    <property type="entry name" value="Pyrv/ketoisovalerate_OxRed_cat"/>
</dbReference>
<evidence type="ECO:0000313" key="10">
    <source>
        <dbReference type="EMBL" id="AIW52600.1"/>
    </source>
</evidence>
<dbReference type="SUPFAM" id="SSF53323">
    <property type="entry name" value="Pyruvate-ferredoxin oxidoreductase, PFOR, domain III"/>
    <property type="match status" value="1"/>
</dbReference>
<dbReference type="InterPro" id="IPR002880">
    <property type="entry name" value="Pyrv_Fd/Flavodoxin_OxRdtase_N"/>
</dbReference>
<dbReference type="InterPro" id="IPR002869">
    <property type="entry name" value="Pyrv_flavodox_OxRed_cen"/>
</dbReference>
<feature type="binding site" evidence="8">
    <location>
        <position position="700"/>
    </location>
    <ligand>
        <name>[4Fe-4S] cluster</name>
        <dbReference type="ChEBI" id="CHEBI:49883"/>
        <label>1</label>
    </ligand>
</feature>
<dbReference type="Pfam" id="PF12837">
    <property type="entry name" value="Fer4_6"/>
    <property type="match status" value="1"/>
</dbReference>
<dbReference type="NCBIfam" id="TIGR02176">
    <property type="entry name" value="pyruv_ox_red"/>
    <property type="match status" value="1"/>
</dbReference>
<dbReference type="VEuPathDB" id="AmoebaDB:MBAL_007970"/>
<evidence type="ECO:0000256" key="4">
    <source>
        <dbReference type="ARBA" id="ARBA00022982"/>
    </source>
</evidence>
<dbReference type="CDD" id="cd07034">
    <property type="entry name" value="TPP_PYR_PFOR_IOR-alpha_like"/>
    <property type="match status" value="1"/>
</dbReference>
<proteinExistence type="evidence at transcript level"/>
<keyword evidence="4" id="KW-0249">Electron transport</keyword>
<accession>A0A0B4R362</accession>
<dbReference type="PANTHER" id="PTHR32154:SF0">
    <property type="entry name" value="PYRUVATE-FLAVODOXIN OXIDOREDUCTASE-RELATED"/>
    <property type="match status" value="1"/>
</dbReference>
<dbReference type="PIRSF" id="PIRSF000159">
    <property type="entry name" value="NifJ"/>
    <property type="match status" value="1"/>
</dbReference>
<feature type="binding site" evidence="8">
    <location>
        <position position="759"/>
    </location>
    <ligand>
        <name>[4Fe-4S] cluster</name>
        <dbReference type="ChEBI" id="CHEBI:49883"/>
        <label>2</label>
    </ligand>
</feature>
<dbReference type="InterPro" id="IPR029061">
    <property type="entry name" value="THDP-binding"/>
</dbReference>
<dbReference type="FunFam" id="3.40.50.920:FF:000007">
    <property type="entry name" value="Pyruvate:ferredoxin (Flavodoxin) oxidoreductase"/>
    <property type="match status" value="1"/>
</dbReference>
<dbReference type="InterPro" id="IPR017900">
    <property type="entry name" value="4Fe4S_Fe_S_CS"/>
</dbReference>
<evidence type="ECO:0000256" key="8">
    <source>
        <dbReference type="PIRSR" id="PIRSR000159-50"/>
    </source>
</evidence>
<dbReference type="SUPFAM" id="SSF52922">
    <property type="entry name" value="TK C-terminal domain-like"/>
    <property type="match status" value="1"/>
</dbReference>
<keyword evidence="3 8" id="KW-0479">Metal-binding</keyword>
<dbReference type="InterPro" id="IPR011766">
    <property type="entry name" value="TPP_enzyme_TPP-bd"/>
</dbReference>
<dbReference type="GO" id="GO:0051539">
    <property type="term" value="F:4 iron, 4 sulfur cluster binding"/>
    <property type="evidence" value="ECO:0007669"/>
    <property type="project" value="UniProtKB-KW"/>
</dbReference>
<feature type="binding site" evidence="8">
    <location>
        <position position="753"/>
    </location>
    <ligand>
        <name>[4Fe-4S] cluster</name>
        <dbReference type="ChEBI" id="CHEBI:49883"/>
        <label>2</label>
    </ligand>
</feature>
<feature type="binding site" evidence="8">
    <location>
        <position position="706"/>
    </location>
    <ligand>
        <name>[4Fe-4S] cluster</name>
        <dbReference type="ChEBI" id="CHEBI:49883"/>
        <label>1</label>
    </ligand>
</feature>
<organism evidence="10">
    <name type="scientific">Mastigamoeba balamuthi</name>
    <name type="common">Phreatamoeba balamuthi</name>
    <dbReference type="NCBI Taxonomy" id="108607"/>
    <lineage>
        <taxon>Eukaryota</taxon>
        <taxon>Amoebozoa</taxon>
        <taxon>Evosea</taxon>
        <taxon>Archamoebae</taxon>
        <taxon>Mastigamoebida</taxon>
        <taxon>Mastigamoebidae</taxon>
        <taxon>Mastigamoeba</taxon>
    </lineage>
</organism>
<dbReference type="GO" id="GO:0022900">
    <property type="term" value="P:electron transport chain"/>
    <property type="evidence" value="ECO:0007669"/>
    <property type="project" value="InterPro"/>
</dbReference>
<keyword evidence="2 8" id="KW-0004">4Fe-4S</keyword>
<dbReference type="Pfam" id="PF01855">
    <property type="entry name" value="POR_N"/>
    <property type="match status" value="1"/>
</dbReference>
<dbReference type="Gene3D" id="3.40.50.920">
    <property type="match status" value="1"/>
</dbReference>
<dbReference type="Gene3D" id="3.40.50.970">
    <property type="match status" value="2"/>
</dbReference>
<dbReference type="GO" id="GO:0006979">
    <property type="term" value="P:response to oxidative stress"/>
    <property type="evidence" value="ECO:0007669"/>
    <property type="project" value="TreeGrafter"/>
</dbReference>
<evidence type="ECO:0000259" key="9">
    <source>
        <dbReference type="PROSITE" id="PS51379"/>
    </source>
</evidence>
<feature type="binding site" evidence="8">
    <location>
        <position position="710"/>
    </location>
    <ligand>
        <name>[4Fe-4S] cluster</name>
        <dbReference type="ChEBI" id="CHEBI:49883"/>
        <label>2</label>
    </ligand>
</feature>
<dbReference type="GO" id="GO:0005506">
    <property type="term" value="F:iron ion binding"/>
    <property type="evidence" value="ECO:0007669"/>
    <property type="project" value="InterPro"/>
</dbReference>
<feature type="binding site" evidence="8">
    <location>
        <position position="756"/>
    </location>
    <ligand>
        <name>[4Fe-4S] cluster</name>
        <dbReference type="ChEBI" id="CHEBI:49883"/>
        <label>2</label>
    </ligand>
</feature>
<dbReference type="PROSITE" id="PS00198">
    <property type="entry name" value="4FE4S_FER_1"/>
    <property type="match status" value="1"/>
</dbReference>
<dbReference type="PANTHER" id="PTHR32154">
    <property type="entry name" value="PYRUVATE-FLAVODOXIN OXIDOREDUCTASE-RELATED"/>
    <property type="match status" value="1"/>
</dbReference>
<dbReference type="EMBL" id="KJ616392">
    <property type="protein sequence ID" value="AIW52600.1"/>
    <property type="molecule type" value="mRNA"/>
</dbReference>
<feature type="binding site" evidence="8">
    <location>
        <position position="703"/>
    </location>
    <ligand>
        <name>[4Fe-4S] cluster</name>
        <dbReference type="ChEBI" id="CHEBI:49883"/>
        <label>1</label>
    </ligand>
</feature>
<dbReference type="FunFam" id="3.40.50.970:FF:000012">
    <property type="entry name" value="Pyruvate:ferredoxin (Flavodoxin) oxidoreductase"/>
    <property type="match status" value="1"/>
</dbReference>
<dbReference type="Gene3D" id="3.40.920.10">
    <property type="entry name" value="Pyruvate-ferredoxin oxidoreductase, PFOR, domain III"/>
    <property type="match status" value="1"/>
</dbReference>
<dbReference type="InterPro" id="IPR009014">
    <property type="entry name" value="Transketo_C/PFOR_II"/>
</dbReference>
<protein>
    <submittedName>
        <fullName evidence="10">Pyruvate:ferredoxin oxidoreductase PFO-1</fullName>
        <ecNumber evidence="10">1.2.7.1</ecNumber>
    </submittedName>
</protein>
<keyword evidence="7 8" id="KW-0411">Iron-sulfur</keyword>
<dbReference type="Gene3D" id="3.30.70.20">
    <property type="match status" value="1"/>
</dbReference>
<dbReference type="PROSITE" id="PS51379">
    <property type="entry name" value="4FE4S_FER_2"/>
    <property type="match status" value="2"/>
</dbReference>
<dbReference type="InterPro" id="IPR033412">
    <property type="entry name" value="PFOR_II"/>
</dbReference>
<dbReference type="InterPro" id="IPR011895">
    <property type="entry name" value="Pyrv_flavodox_OxRed"/>
</dbReference>
<dbReference type="EC" id="1.2.7.1" evidence="10"/>
<dbReference type="Pfam" id="PF01558">
    <property type="entry name" value="POR"/>
    <property type="match status" value="1"/>
</dbReference>
<sequence>MAEVGVITVDGNTAAAHVAYALSETVFLFPITPATAMGEHCDAWCAQGRKNCFGQQVSVVPMQSEAGVAGSIHGAAASGALVATFTCSQGLLLMIPNMYKIAGELTPCVIHVASRQVGGQSLTIYPGHNDVMATRATGWAMLASNSVQEAADLALVAHLATVRARVPFLHFFDGFRTSHEIAKVDLPKYSQIAPLISWEHVQQLRDSGLNPTHPHVRGTIMGAEIFFTAEERSTEFYNRTPDVVEDVMRQVSEAFGRTYHCFDYYGHPQAERVIVVLCSACSVVEETIDAMRAQDADCRVGLVKVRLFRPWSVRHLLAALPATATRIAVLDRVKEFGALGEPLYLDVCASFNDTEAKPTVVGGRFGIGGKEFTPACVKAVYDNLAQARPKNHFTVGISDDVCQSSLAVGPEFSACPASTVQCLFWGVGADGTVGANHEAIKIIGDNTDMRVQGYFFYGAHKSGGTTVSHLRFGREAIRSEYLILEADYIGCHFPGYVRKFNPAKTIKAGGTFVLNCPWADDAELEAALPARIKRTLAQRKARFYTIDASKIAEKAGLGKRINTVMQAAFFRLSGVLPFERALDLLKKSVRKTYEIKGEAVVKMNIAAIDASTDALRQVAVPAAWADAADPAPAKAEAAACEEEEQVPPFVRDLVRPVAALEWEGIKVSDFAPASFSPMGLTRFEKRGMAAAVPVWNPDSCTQCNECSLFCPHAAIRPFLLTEDEARGAGVATMAGRAKASAYRFRVQVSALDCTGCAVCATACRAKALQMVPLEQVREAEAAHWRACVALPNRGEVFGLRQTTVGSQYHQPLLEFSGCCEGCGETPYVKVITQMFGERMVVANASGCSSVWGGTWGSVPYTTNARGEGPAWGNSLFEDNAEYGFGMACSHMQRRDRLRALCRAACAAEADVSEGLRALLARWADAGEESDKVAAVAREVAAAVAAEYERTRAEVLREVYNNRDQFVKISYWIVGGDGWAYDINYGGLDHVVAMGQKVNVLILDTEVYSNTGGQRSKSTNIGAIAKFAAAGNRKLKKDMGLLMMSYGDVYVASVSLHANQAQALRAIAEAESYPGTSVILAYAPCKEHGFPMSRIVEEAKAAVDSGYWPLYRYDPRKKPAMQFDSKAPTTGIRDFVMRENRYAALARRDEKLAGKLFGELEHAKAVSRERLMRLAQESTDALQRDLHQ</sequence>
<dbReference type="GO" id="GO:0019164">
    <property type="term" value="F:pyruvate synthase activity"/>
    <property type="evidence" value="ECO:0007669"/>
    <property type="project" value="UniProtKB-EC"/>
</dbReference>
<feature type="binding site" evidence="8">
    <location>
        <position position="1084"/>
    </location>
    <ligand>
        <name>[4Fe-4S] cluster</name>
        <dbReference type="ChEBI" id="CHEBI:49883"/>
        <label>3</label>
    </ligand>
</feature>
<reference evidence="10" key="1">
    <citation type="journal article" date="2015" name="Mol. Biol. Evol.">
        <title>Lateral gene transfer and gene duplication played a key role in the evolution of Mastigamoeba balamuthi hydrogenosomes.</title>
        <authorList>
            <person name="Nyvltova E."/>
            <person name="Stairs C.W."/>
            <person name="Hrdy I."/>
            <person name="Ridl J."/>
            <person name="Mach J."/>
            <person name="Paces J."/>
            <person name="Roger A.J."/>
            <person name="Tachezy J."/>
        </authorList>
    </citation>
    <scope>NUCLEOTIDE SEQUENCE</scope>
</reference>
<keyword evidence="1" id="KW-0813">Transport</keyword>
<dbReference type="InterPro" id="IPR019456">
    <property type="entry name" value="Pyrv-flavodox_OxRtase_EKR"/>
</dbReference>
<feature type="binding site" evidence="8">
    <location>
        <position position="763"/>
    </location>
    <ligand>
        <name>[4Fe-4S] cluster</name>
        <dbReference type="ChEBI" id="CHEBI:49883"/>
        <label>1</label>
    </ligand>
</feature>
<keyword evidence="6 8" id="KW-0408">Iron</keyword>
<dbReference type="FunFam" id="3.40.920.10:FF:000001">
    <property type="entry name" value="Pyruvate:ferredoxin (Flavodoxin) oxidoreductase"/>
    <property type="match status" value="1"/>
</dbReference>
<evidence type="ECO:0000256" key="1">
    <source>
        <dbReference type="ARBA" id="ARBA00022448"/>
    </source>
</evidence>
<dbReference type="SUPFAM" id="SSF52518">
    <property type="entry name" value="Thiamin diphosphate-binding fold (THDP-binding)"/>
    <property type="match status" value="2"/>
</dbReference>
<evidence type="ECO:0000256" key="3">
    <source>
        <dbReference type="ARBA" id="ARBA00022723"/>
    </source>
</evidence>
<dbReference type="InterPro" id="IPR017896">
    <property type="entry name" value="4Fe4S_Fe-S-bd"/>
</dbReference>